<gene>
    <name evidence="7" type="ORF">ETD85_32220</name>
</gene>
<evidence type="ECO:0000256" key="1">
    <source>
        <dbReference type="ARBA" id="ARBA00022741"/>
    </source>
</evidence>
<dbReference type="InterPro" id="IPR011044">
    <property type="entry name" value="Quino_amine_DH_bsu"/>
</dbReference>
<dbReference type="Pfam" id="PF00400">
    <property type="entry name" value="WD40"/>
    <property type="match status" value="1"/>
</dbReference>
<evidence type="ECO:0000313" key="7">
    <source>
        <dbReference type="EMBL" id="TMR29518.1"/>
    </source>
</evidence>
<dbReference type="GO" id="GO:0140662">
    <property type="term" value="F:ATP-dependent protein folding chaperone"/>
    <property type="evidence" value="ECO:0007669"/>
    <property type="project" value="InterPro"/>
</dbReference>
<dbReference type="Gene3D" id="3.90.640.10">
    <property type="entry name" value="Actin, Chain A, domain 4"/>
    <property type="match status" value="1"/>
</dbReference>
<comment type="caution">
    <text evidence="7">The sequence shown here is derived from an EMBL/GenBank/DDBJ whole genome shotgun (WGS) entry which is preliminary data.</text>
</comment>
<dbReference type="SMART" id="SM00320">
    <property type="entry name" value="WD40"/>
    <property type="match status" value="4"/>
</dbReference>
<dbReference type="Gene3D" id="3.30.420.40">
    <property type="match status" value="2"/>
</dbReference>
<dbReference type="GO" id="GO:0005524">
    <property type="term" value="F:ATP binding"/>
    <property type="evidence" value="ECO:0007669"/>
    <property type="project" value="UniProtKB-KW"/>
</dbReference>
<comment type="similarity">
    <text evidence="5">Belongs to the heat shock protein 70 family.</text>
</comment>
<dbReference type="PANTHER" id="PTHR19375">
    <property type="entry name" value="HEAT SHOCK PROTEIN 70KDA"/>
    <property type="match status" value="1"/>
</dbReference>
<dbReference type="InterPro" id="IPR001680">
    <property type="entry name" value="WD40_rpt"/>
</dbReference>
<reference evidence="7 8" key="1">
    <citation type="submission" date="2019-05" db="EMBL/GenBank/DDBJ databases">
        <title>Draft genome sequence of Nonomuraea zeae DSM 100528.</title>
        <authorList>
            <person name="Saricaoglu S."/>
            <person name="Isik K."/>
        </authorList>
    </citation>
    <scope>NUCLEOTIDE SEQUENCE [LARGE SCALE GENOMIC DNA]</scope>
    <source>
        <strain evidence="7 8">DSM 100528</strain>
    </source>
</reference>
<keyword evidence="4" id="KW-0853">WD repeat</keyword>
<dbReference type="InterPro" id="IPR015943">
    <property type="entry name" value="WD40/YVTN_repeat-like_dom_sf"/>
</dbReference>
<dbReference type="AlphaFoldDB" id="A0A5S4G927"/>
<evidence type="ECO:0000256" key="3">
    <source>
        <dbReference type="ARBA" id="ARBA00023186"/>
    </source>
</evidence>
<sequence length="768" mass="80921">MPLGGRRCHPQLSRQSRMGGQMAESRAPALAVDFGTTSSTALLVAPAPASTVTTFVKDPVNGQEVWPSSVFQAADRLLVGAMAQGERYNAPGHYRDEIKRYLGQDDLLYLGDDHPYRPEELVTAVLGELRAAAQASQPHAIERVICTVPASYGPSDRRRELMIWAAGEAGFTDVELLAEPIAAALSPGLDVADGGLVLVYDFGGGTFDTALVRYSGDGRHTVVASQALDDCGGRDLDVALVRAIDVAGLAMSEAELAGQTAGLALKELARRAKHRLAGLESVTELLSPGRPPVVVTRAALLDAAAPLIDRTVACCQELLRRTGTRARDVRLALLVGGSSRLVALRERVERQLGIPCRPAANPDTAVASGAAQWAARSGERRIAARARAAHVEPLTWPLTRADLVRTLVQPGDAYGEGASLARVRLPDGTLHDLAAGRPGVLLAWHATAGQPVFGGDWLASTLALPGPAELDPRPLWQVPGRALAAAWFPDARRLATAWLDGSVRLLDAASGEVTAQADGGGHVYGIAVSPDGTRVAYGANDARHRLQMTDGDLRPLWESEQDGVVFQAAFSPSGERVVAGCGDGAIGVWSSWTGRRERVLPQPGRTRLVAFLADERRLLACGQIDRWAARLTVWDVADGDDSASVTVPTQVRGLGVTGEWALVCDPAPSGARLFRLPRLEPAASTLTGSYHCLAADRHAGLIALGADESVLIADGRTGRTAAEIPASGARALAFGLAGHALAVIDADGLSLWTLTAWAAAGRDREDLT</sequence>
<dbReference type="SUPFAM" id="SSF53067">
    <property type="entry name" value="Actin-like ATPase domain"/>
    <property type="match status" value="2"/>
</dbReference>
<dbReference type="PROSITE" id="PS50082">
    <property type="entry name" value="WD_REPEATS_2"/>
    <property type="match status" value="1"/>
</dbReference>
<keyword evidence="1 5" id="KW-0547">Nucleotide-binding</keyword>
<evidence type="ECO:0000256" key="4">
    <source>
        <dbReference type="PROSITE-ProRule" id="PRU00221"/>
    </source>
</evidence>
<dbReference type="SUPFAM" id="SSF50969">
    <property type="entry name" value="YVTN repeat-like/Quinoprotein amine dehydrogenase"/>
    <property type="match status" value="1"/>
</dbReference>
<dbReference type="Gene3D" id="2.130.10.10">
    <property type="entry name" value="YVTN repeat-like/Quinoprotein amine dehydrogenase"/>
    <property type="match status" value="2"/>
</dbReference>
<evidence type="ECO:0000256" key="6">
    <source>
        <dbReference type="SAM" id="MobiDB-lite"/>
    </source>
</evidence>
<accession>A0A5S4G927</accession>
<dbReference type="EMBL" id="VCKX01000118">
    <property type="protein sequence ID" value="TMR29518.1"/>
    <property type="molecule type" value="Genomic_DNA"/>
</dbReference>
<feature type="region of interest" description="Disordered" evidence="6">
    <location>
        <begin position="1"/>
        <end position="24"/>
    </location>
</feature>
<evidence type="ECO:0000256" key="5">
    <source>
        <dbReference type="RuleBase" id="RU003322"/>
    </source>
</evidence>
<organism evidence="7 8">
    <name type="scientific">Nonomuraea zeae</name>
    <dbReference type="NCBI Taxonomy" id="1642303"/>
    <lineage>
        <taxon>Bacteria</taxon>
        <taxon>Bacillati</taxon>
        <taxon>Actinomycetota</taxon>
        <taxon>Actinomycetes</taxon>
        <taxon>Streptosporangiales</taxon>
        <taxon>Streptosporangiaceae</taxon>
        <taxon>Nonomuraea</taxon>
    </lineage>
</organism>
<name>A0A5S4G927_9ACTN</name>
<dbReference type="Proteomes" id="UP000306628">
    <property type="component" value="Unassembled WGS sequence"/>
</dbReference>
<evidence type="ECO:0000256" key="2">
    <source>
        <dbReference type="ARBA" id="ARBA00022840"/>
    </source>
</evidence>
<evidence type="ECO:0000313" key="8">
    <source>
        <dbReference type="Proteomes" id="UP000306628"/>
    </source>
</evidence>
<protein>
    <submittedName>
        <fullName evidence="7">Uncharacterized protein</fullName>
    </submittedName>
</protein>
<dbReference type="InterPro" id="IPR043129">
    <property type="entry name" value="ATPase_NBD"/>
</dbReference>
<keyword evidence="3" id="KW-0143">Chaperone</keyword>
<proteinExistence type="inferred from homology"/>
<dbReference type="PRINTS" id="PR00301">
    <property type="entry name" value="HEATSHOCK70"/>
</dbReference>
<feature type="repeat" description="WD" evidence="4">
    <location>
        <begin position="558"/>
        <end position="599"/>
    </location>
</feature>
<dbReference type="Pfam" id="PF00012">
    <property type="entry name" value="HSP70"/>
    <property type="match status" value="1"/>
</dbReference>
<dbReference type="OrthoDB" id="9766019at2"/>
<keyword evidence="2 5" id="KW-0067">ATP-binding</keyword>
<keyword evidence="8" id="KW-1185">Reference proteome</keyword>
<dbReference type="InterPro" id="IPR013126">
    <property type="entry name" value="Hsp_70_fam"/>
</dbReference>